<evidence type="ECO:0000313" key="2">
    <source>
        <dbReference type="EMBL" id="MEX4007622.1"/>
    </source>
</evidence>
<accession>A0ABV3WSI2</accession>
<organism evidence="2 3">
    <name type="scientific">Neoaquamicrobium sediminum</name>
    <dbReference type="NCBI Taxonomy" id="1849104"/>
    <lineage>
        <taxon>Bacteria</taxon>
        <taxon>Pseudomonadati</taxon>
        <taxon>Pseudomonadota</taxon>
        <taxon>Alphaproteobacteria</taxon>
        <taxon>Hyphomicrobiales</taxon>
        <taxon>Phyllobacteriaceae</taxon>
        <taxon>Neoaquamicrobium</taxon>
    </lineage>
</organism>
<evidence type="ECO:0000256" key="1">
    <source>
        <dbReference type="SAM" id="SignalP"/>
    </source>
</evidence>
<evidence type="ECO:0000313" key="3">
    <source>
        <dbReference type="Proteomes" id="UP001559025"/>
    </source>
</evidence>
<dbReference type="Proteomes" id="UP001559025">
    <property type="component" value="Unassembled WGS sequence"/>
</dbReference>
<feature type="chain" id="PRO_5047144191" evidence="1">
    <location>
        <begin position="20"/>
        <end position="228"/>
    </location>
</feature>
<dbReference type="Pfam" id="PF09601">
    <property type="entry name" value="DUF2459"/>
    <property type="match status" value="1"/>
</dbReference>
<reference evidence="2 3" key="1">
    <citation type="submission" date="2024-01" db="EMBL/GenBank/DDBJ databases">
        <title>New evidence supports the origin of RcGTA from prophage.</title>
        <authorList>
            <person name="Xu Y."/>
            <person name="Liu B."/>
            <person name="Chen F."/>
        </authorList>
    </citation>
    <scope>NUCLEOTIDE SEQUENCE [LARGE SCALE GENOMIC DNA]</scope>
    <source>
        <strain evidence="2 3">CBW1107-2</strain>
    </source>
</reference>
<name>A0ABV3WSI2_9HYPH</name>
<keyword evidence="1" id="KW-0732">Signal</keyword>
<keyword evidence="3" id="KW-1185">Reference proteome</keyword>
<dbReference type="NCBIfam" id="TIGR02117">
    <property type="entry name" value="chp_urease_rgn"/>
    <property type="match status" value="1"/>
</dbReference>
<dbReference type="InterPro" id="IPR011727">
    <property type="entry name" value="CHP02117"/>
</dbReference>
<protein>
    <submittedName>
        <fullName evidence="2">TIGR02117 family protein</fullName>
    </submittedName>
</protein>
<proteinExistence type="predicted"/>
<comment type="caution">
    <text evidence="2">The sequence shown here is derived from an EMBL/GenBank/DDBJ whole genome shotgun (WGS) entry which is preliminary data.</text>
</comment>
<feature type="signal peptide" evidence="1">
    <location>
        <begin position="1"/>
        <end position="19"/>
    </location>
</feature>
<sequence>MMRRAALAFAVLAALAAVAALLGAALPRPFLAAKQSEQDAGPLRRILIFANPIHTDIALPPDPDVLASFAFLREDGLPIDDPAVGWIAFGWGGRSFYLETPTWAELKPGPAFRALTLDRAVMHVALAGEVDPAQAGVLALDLTPAQFQRILDDVLASFTRNAEGAVVPIEGRSYGLYDRFYEANGWFNALVGCNVWTASALRSAGLRTGWWNPLPLSLLWSVETYNPV</sequence>
<gene>
    <name evidence="2" type="ORF">V1479_09935</name>
</gene>
<dbReference type="EMBL" id="JAZHFV010000002">
    <property type="protein sequence ID" value="MEX4007622.1"/>
    <property type="molecule type" value="Genomic_DNA"/>
</dbReference>